<dbReference type="Proteomes" id="UP000228896">
    <property type="component" value="Unassembled WGS sequence"/>
</dbReference>
<feature type="compositionally biased region" description="Basic and acidic residues" evidence="6">
    <location>
        <begin position="199"/>
        <end position="229"/>
    </location>
</feature>
<dbReference type="CDD" id="cd00495">
    <property type="entry name" value="Ribosomal_L25_TL5_CTC"/>
    <property type="match status" value="1"/>
</dbReference>
<evidence type="ECO:0000256" key="4">
    <source>
        <dbReference type="ARBA" id="ARBA00023274"/>
    </source>
</evidence>
<sequence length="229" mass="25657">MEKDLKLVAKTRDPKLKNLKTLRSKNFITVNLYGPGAKNRNLIINKADFEKIFKKAGESSLINLEIDGKKSIKTIVKEVQRNPIKGNYLNVDLYLVDMNKKISTEIPLNYIGESKAVKELGAILVKNMDHIKVECLPGDLVEKIDVELTSLINLNDFIKIEEINLPAGISYMGHKNDILASVIQPKEEKEEAPAEAIAEEEKKDEAAEAEGEGEKQADEEKEAANQEKK</sequence>
<dbReference type="GO" id="GO:0006412">
    <property type="term" value="P:translation"/>
    <property type="evidence" value="ECO:0007669"/>
    <property type="project" value="UniProtKB-UniRule"/>
</dbReference>
<feature type="region of interest" description="Disordered" evidence="6">
    <location>
        <begin position="184"/>
        <end position="229"/>
    </location>
</feature>
<evidence type="ECO:0000256" key="3">
    <source>
        <dbReference type="ARBA" id="ARBA00022980"/>
    </source>
</evidence>
<protein>
    <recommendedName>
        <fullName evidence="5">Large ribosomal subunit protein bL25</fullName>
    </recommendedName>
    <alternativeName>
        <fullName evidence="5">General stress protein CTC</fullName>
    </alternativeName>
</protein>
<comment type="similarity">
    <text evidence="5">Belongs to the bacterial ribosomal protein bL25 family. CTC subfamily.</text>
</comment>
<feature type="domain" description="Large ribosomal subunit protein bL25 L25" evidence="7">
    <location>
        <begin position="8"/>
        <end position="93"/>
    </location>
</feature>
<dbReference type="InterPro" id="IPR001021">
    <property type="entry name" value="Ribosomal_bL25_long"/>
</dbReference>
<dbReference type="Gene3D" id="2.40.240.10">
    <property type="entry name" value="Ribosomal Protein L25, Chain P"/>
    <property type="match status" value="1"/>
</dbReference>
<dbReference type="Pfam" id="PF14693">
    <property type="entry name" value="Ribosomal_TL5_C"/>
    <property type="match status" value="1"/>
</dbReference>
<dbReference type="InterPro" id="IPR020056">
    <property type="entry name" value="Rbsml_bL25/Gln-tRNA_synth_N"/>
</dbReference>
<dbReference type="SUPFAM" id="SSF50715">
    <property type="entry name" value="Ribosomal protein L25-like"/>
    <property type="match status" value="1"/>
</dbReference>
<organism evidence="9 10">
    <name type="scientific">Candidatus Falkowbacteria bacterium CG02_land_8_20_14_3_00_36_14</name>
    <dbReference type="NCBI Taxonomy" id="1974560"/>
    <lineage>
        <taxon>Bacteria</taxon>
        <taxon>Candidatus Falkowiibacteriota</taxon>
    </lineage>
</organism>
<comment type="function">
    <text evidence="5">This is one of the proteins that binds to the 5S RNA in the ribosome where it forms part of the central protuberance.</text>
</comment>
<keyword evidence="4 5" id="KW-0687">Ribonucleoprotein</keyword>
<gene>
    <name evidence="5" type="primary">rplY</name>
    <name evidence="5" type="synonym">ctc</name>
    <name evidence="9" type="ORF">COS18_02360</name>
</gene>
<comment type="subunit">
    <text evidence="5">Part of the 50S ribosomal subunit; part of the 5S rRNA/L5/L18/L25 subcomplex. Contacts the 5S rRNA. Binds to the 5S rRNA independently of L5 and L18.</text>
</comment>
<dbReference type="EMBL" id="PETS01000052">
    <property type="protein sequence ID" value="PIV51626.1"/>
    <property type="molecule type" value="Genomic_DNA"/>
</dbReference>
<proteinExistence type="inferred from homology"/>
<dbReference type="InterPro" id="IPR029751">
    <property type="entry name" value="Ribosomal_L25_dom"/>
</dbReference>
<accession>A0A2M7DPD5</accession>
<dbReference type="NCBIfam" id="TIGR00731">
    <property type="entry name" value="bL25_bact_ctc"/>
    <property type="match status" value="1"/>
</dbReference>
<dbReference type="GO" id="GO:0003735">
    <property type="term" value="F:structural constituent of ribosome"/>
    <property type="evidence" value="ECO:0007669"/>
    <property type="project" value="InterPro"/>
</dbReference>
<dbReference type="GO" id="GO:0008097">
    <property type="term" value="F:5S rRNA binding"/>
    <property type="evidence" value="ECO:0007669"/>
    <property type="project" value="InterPro"/>
</dbReference>
<keyword evidence="2 5" id="KW-0694">RNA-binding</keyword>
<evidence type="ECO:0000256" key="6">
    <source>
        <dbReference type="SAM" id="MobiDB-lite"/>
    </source>
</evidence>
<dbReference type="PANTHER" id="PTHR33284:SF1">
    <property type="entry name" value="RIBOSOMAL PROTEIN L25_GLN-TRNA SYNTHETASE, ANTI-CODON-BINDING DOMAIN-CONTAINING PROTEIN"/>
    <property type="match status" value="1"/>
</dbReference>
<dbReference type="PANTHER" id="PTHR33284">
    <property type="entry name" value="RIBOSOMAL PROTEIN L25/GLN-TRNA SYNTHETASE, ANTI-CODON-BINDING DOMAIN-CONTAINING PROTEIN"/>
    <property type="match status" value="1"/>
</dbReference>
<name>A0A2M7DPD5_9BACT</name>
<evidence type="ECO:0000313" key="10">
    <source>
        <dbReference type="Proteomes" id="UP000228896"/>
    </source>
</evidence>
<comment type="caution">
    <text evidence="9">The sequence shown here is derived from an EMBL/GenBank/DDBJ whole genome shotgun (WGS) entry which is preliminary data.</text>
</comment>
<dbReference type="HAMAP" id="MF_01334">
    <property type="entry name" value="Ribosomal_bL25_CTC"/>
    <property type="match status" value="1"/>
</dbReference>
<dbReference type="InterPro" id="IPR020057">
    <property type="entry name" value="Ribosomal_bL25_b-dom"/>
</dbReference>
<dbReference type="InterPro" id="IPR020930">
    <property type="entry name" value="Ribosomal_uL5_bac-type"/>
</dbReference>
<dbReference type="InterPro" id="IPR011035">
    <property type="entry name" value="Ribosomal_bL25/Gln-tRNA_synth"/>
</dbReference>
<dbReference type="Pfam" id="PF01386">
    <property type="entry name" value="Ribosomal_L25p"/>
    <property type="match status" value="1"/>
</dbReference>
<evidence type="ECO:0000256" key="1">
    <source>
        <dbReference type="ARBA" id="ARBA00022730"/>
    </source>
</evidence>
<evidence type="ECO:0000256" key="2">
    <source>
        <dbReference type="ARBA" id="ARBA00022884"/>
    </source>
</evidence>
<keyword evidence="3 5" id="KW-0689">Ribosomal protein</keyword>
<keyword evidence="1 5" id="KW-0699">rRNA-binding</keyword>
<evidence type="ECO:0000256" key="5">
    <source>
        <dbReference type="HAMAP-Rule" id="MF_01334"/>
    </source>
</evidence>
<feature type="domain" description="Large ribosomal subunit protein bL25 beta" evidence="8">
    <location>
        <begin position="101"/>
        <end position="186"/>
    </location>
</feature>
<evidence type="ECO:0000259" key="8">
    <source>
        <dbReference type="Pfam" id="PF14693"/>
    </source>
</evidence>
<dbReference type="Gene3D" id="2.170.120.20">
    <property type="entry name" value="Ribosomal protein L25, beta domain"/>
    <property type="match status" value="1"/>
</dbReference>
<reference evidence="10" key="1">
    <citation type="submission" date="2017-09" db="EMBL/GenBank/DDBJ databases">
        <title>Depth-based differentiation of microbial function through sediment-hosted aquifers and enrichment of novel symbionts in the deep terrestrial subsurface.</title>
        <authorList>
            <person name="Probst A.J."/>
            <person name="Ladd B."/>
            <person name="Jarett J.K."/>
            <person name="Geller-Mcgrath D.E."/>
            <person name="Sieber C.M.K."/>
            <person name="Emerson J.B."/>
            <person name="Anantharaman K."/>
            <person name="Thomas B.C."/>
            <person name="Malmstrom R."/>
            <person name="Stieglmeier M."/>
            <person name="Klingl A."/>
            <person name="Woyke T."/>
            <person name="Ryan C.M."/>
            <person name="Banfield J.F."/>
        </authorList>
    </citation>
    <scope>NUCLEOTIDE SEQUENCE [LARGE SCALE GENOMIC DNA]</scope>
</reference>
<evidence type="ECO:0000313" key="9">
    <source>
        <dbReference type="EMBL" id="PIV51626.1"/>
    </source>
</evidence>
<dbReference type="GO" id="GO:0022625">
    <property type="term" value="C:cytosolic large ribosomal subunit"/>
    <property type="evidence" value="ECO:0007669"/>
    <property type="project" value="TreeGrafter"/>
</dbReference>
<evidence type="ECO:0000259" key="7">
    <source>
        <dbReference type="Pfam" id="PF01386"/>
    </source>
</evidence>
<dbReference type="AlphaFoldDB" id="A0A2M7DPD5"/>
<dbReference type="InterPro" id="IPR037121">
    <property type="entry name" value="Ribosomal_bL25_C"/>
</dbReference>